<accession>A0A6J6ELB8</accession>
<sequence>MAATRPLDELIEHTPELPWLEHAACGDLELDQLDLFFVEAGRTIAASTVALCRKCPVRRECLDHAYEHEIVSGYFGGVSPGRRRVLSHAEAVAEIQRDTR</sequence>
<evidence type="ECO:0000256" key="9">
    <source>
        <dbReference type="ARBA" id="ARBA00023157"/>
    </source>
</evidence>
<keyword evidence="6" id="KW-0411">Iron-sulfur</keyword>
<reference evidence="12" key="1">
    <citation type="submission" date="2020-05" db="EMBL/GenBank/DDBJ databases">
        <authorList>
            <person name="Chiriac C."/>
            <person name="Salcher M."/>
            <person name="Ghai R."/>
            <person name="Kavagutti S V."/>
        </authorList>
    </citation>
    <scope>NUCLEOTIDE SEQUENCE</scope>
</reference>
<keyword evidence="8" id="KW-0238">DNA-binding</keyword>
<dbReference type="InterPro" id="IPR003482">
    <property type="entry name" value="Whib"/>
</dbReference>
<evidence type="ECO:0000259" key="11">
    <source>
        <dbReference type="PROSITE" id="PS51674"/>
    </source>
</evidence>
<dbReference type="InterPro" id="IPR034768">
    <property type="entry name" value="4FE4S_WBL"/>
</dbReference>
<dbReference type="PANTHER" id="PTHR38839">
    <property type="entry name" value="TRANSCRIPTIONAL REGULATOR WHID-RELATED"/>
    <property type="match status" value="1"/>
</dbReference>
<dbReference type="GO" id="GO:0047134">
    <property type="term" value="F:protein-disulfide reductase [NAD(P)H] activity"/>
    <property type="evidence" value="ECO:0007669"/>
    <property type="project" value="TreeGrafter"/>
</dbReference>
<gene>
    <name evidence="12" type="ORF">UFOPK1493_02775</name>
</gene>
<evidence type="ECO:0000313" key="12">
    <source>
        <dbReference type="EMBL" id="CAB4576897.1"/>
    </source>
</evidence>
<dbReference type="AlphaFoldDB" id="A0A6J6ELB8"/>
<dbReference type="GO" id="GO:0045892">
    <property type="term" value="P:negative regulation of DNA-templated transcription"/>
    <property type="evidence" value="ECO:0007669"/>
    <property type="project" value="TreeGrafter"/>
</dbReference>
<dbReference type="GO" id="GO:0045454">
    <property type="term" value="P:cell redox homeostasis"/>
    <property type="evidence" value="ECO:0007669"/>
    <property type="project" value="TreeGrafter"/>
</dbReference>
<dbReference type="GO" id="GO:0046872">
    <property type="term" value="F:metal ion binding"/>
    <property type="evidence" value="ECO:0007669"/>
    <property type="project" value="UniProtKB-KW"/>
</dbReference>
<protein>
    <submittedName>
        <fullName evidence="12">Unannotated protein</fullName>
    </submittedName>
</protein>
<evidence type="ECO:0000256" key="5">
    <source>
        <dbReference type="ARBA" id="ARBA00023004"/>
    </source>
</evidence>
<dbReference type="GO" id="GO:0003677">
    <property type="term" value="F:DNA binding"/>
    <property type="evidence" value="ECO:0007669"/>
    <property type="project" value="UniProtKB-KW"/>
</dbReference>
<keyword evidence="7" id="KW-0805">Transcription regulation</keyword>
<evidence type="ECO:0000256" key="4">
    <source>
        <dbReference type="ARBA" id="ARBA00022723"/>
    </source>
</evidence>
<keyword evidence="5" id="KW-0408">Iron</keyword>
<comment type="cofactor">
    <cofactor evidence="1">
        <name>[4Fe-4S] cluster</name>
        <dbReference type="ChEBI" id="CHEBI:49883"/>
    </cofactor>
</comment>
<keyword evidence="4" id="KW-0479">Metal-binding</keyword>
<evidence type="ECO:0000256" key="3">
    <source>
        <dbReference type="ARBA" id="ARBA00022485"/>
    </source>
</evidence>
<keyword evidence="10" id="KW-0804">Transcription</keyword>
<keyword evidence="9" id="KW-1015">Disulfide bond</keyword>
<organism evidence="12">
    <name type="scientific">freshwater metagenome</name>
    <dbReference type="NCBI Taxonomy" id="449393"/>
    <lineage>
        <taxon>unclassified sequences</taxon>
        <taxon>metagenomes</taxon>
        <taxon>ecological metagenomes</taxon>
    </lineage>
</organism>
<keyword evidence="3" id="KW-0004">4Fe-4S</keyword>
<dbReference type="EMBL" id="CAEZSR010000126">
    <property type="protein sequence ID" value="CAB4576897.1"/>
    <property type="molecule type" value="Genomic_DNA"/>
</dbReference>
<evidence type="ECO:0000256" key="1">
    <source>
        <dbReference type="ARBA" id="ARBA00001966"/>
    </source>
</evidence>
<dbReference type="Pfam" id="PF02467">
    <property type="entry name" value="Whib"/>
    <property type="match status" value="1"/>
</dbReference>
<feature type="domain" description="4Fe-4S Wbl-type" evidence="11">
    <location>
        <begin position="24"/>
        <end position="85"/>
    </location>
</feature>
<evidence type="ECO:0000256" key="8">
    <source>
        <dbReference type="ARBA" id="ARBA00023125"/>
    </source>
</evidence>
<dbReference type="GO" id="GO:0051539">
    <property type="term" value="F:4 iron, 4 sulfur cluster binding"/>
    <property type="evidence" value="ECO:0007669"/>
    <property type="project" value="UniProtKB-KW"/>
</dbReference>
<comment type="similarity">
    <text evidence="2">Belongs to the WhiB family.</text>
</comment>
<name>A0A6J6ELB8_9ZZZZ</name>
<proteinExistence type="inferred from homology"/>
<evidence type="ECO:0000256" key="2">
    <source>
        <dbReference type="ARBA" id="ARBA00006597"/>
    </source>
</evidence>
<evidence type="ECO:0000256" key="6">
    <source>
        <dbReference type="ARBA" id="ARBA00023014"/>
    </source>
</evidence>
<dbReference type="PROSITE" id="PS51674">
    <property type="entry name" value="4FE4S_WBL"/>
    <property type="match status" value="1"/>
</dbReference>
<evidence type="ECO:0000256" key="10">
    <source>
        <dbReference type="ARBA" id="ARBA00023163"/>
    </source>
</evidence>
<evidence type="ECO:0000256" key="7">
    <source>
        <dbReference type="ARBA" id="ARBA00023015"/>
    </source>
</evidence>